<feature type="compositionally biased region" description="Low complexity" evidence="4">
    <location>
        <begin position="33"/>
        <end position="53"/>
    </location>
</feature>
<dbReference type="PANTHER" id="PTHR45586">
    <property type="entry name" value="TPR REPEAT-CONTAINING PROTEIN PA4667"/>
    <property type="match status" value="1"/>
</dbReference>
<evidence type="ECO:0000256" key="4">
    <source>
        <dbReference type="SAM" id="MobiDB-lite"/>
    </source>
</evidence>
<dbReference type="SMART" id="SM00028">
    <property type="entry name" value="TPR"/>
    <property type="match status" value="5"/>
</dbReference>
<dbReference type="InterPro" id="IPR019734">
    <property type="entry name" value="TPR_rpt"/>
</dbReference>
<dbReference type="PANTHER" id="PTHR45586:SF1">
    <property type="entry name" value="LIPOPOLYSACCHARIDE ASSEMBLY PROTEIN B"/>
    <property type="match status" value="1"/>
</dbReference>
<feature type="signal peptide" evidence="5">
    <location>
        <begin position="1"/>
        <end position="23"/>
    </location>
</feature>
<dbReference type="InterPro" id="IPR051012">
    <property type="entry name" value="CellSynth/LPSAsmb/PSIAsmb"/>
</dbReference>
<proteinExistence type="predicted"/>
<dbReference type="AlphaFoldDB" id="A0A6M2BP54"/>
<feature type="repeat" description="TPR" evidence="3">
    <location>
        <begin position="430"/>
        <end position="463"/>
    </location>
</feature>
<gene>
    <name evidence="6" type="ORF">G7Y85_06405</name>
</gene>
<dbReference type="PROSITE" id="PS50005">
    <property type="entry name" value="TPR"/>
    <property type="match status" value="2"/>
</dbReference>
<dbReference type="SUPFAM" id="SSF81901">
    <property type="entry name" value="HCP-like"/>
    <property type="match status" value="1"/>
</dbReference>
<comment type="caution">
    <text evidence="6">The sequence shown here is derived from an EMBL/GenBank/DDBJ whole genome shotgun (WGS) entry which is preliminary data.</text>
</comment>
<dbReference type="Proteomes" id="UP000472676">
    <property type="component" value="Unassembled WGS sequence"/>
</dbReference>
<evidence type="ECO:0000256" key="5">
    <source>
        <dbReference type="SAM" id="SignalP"/>
    </source>
</evidence>
<sequence>MRLFPLIRHSGLSLLLVAGTALAAGKPPPQAATPPVATDADAPASAPESSAGAEAQFHVMAGEMAAGRHQPEIAAREFVAALQSVDDADLAQRATALAIAAHDEALALQAAQRWLQIDPTSMDAREVIARVALSHHDLATTTAQCQAIVEGHSGGIDEGLRIAASILSQASPEDGDAAMSVIQQLAAQYPKNVGAPHAVTLVALRFNKDDIADSASQQALKMAPDDRDEKLLRVGVLAKLGRIDEADAAVDKLVKKDPKADDMRLAYAKLLLESNQREPARAQLQKILKHTPNQSDAMFALAVMAINDKDYDTAENYLKPLLEGERSEDAAFQLGRLYELKGDYATALQYYGRVDHGNQVIDAVLHQSAMLAKLGHLDAARQQLQSLRDNFPQFAPRFTLAEAELLLDAQQYDEALAVLNAALKDQPNDADLLYSRSLVYERMDKIDDAEKDLRTVIAAQPDDARSLNALGYMLAEHTNRLDEAHELIGKALSLDPNDASIIDSMGWVEYKRGNTDLASRLLKRAFADFPDPEVAAHLGEVLWTQGHKDEARDIWNHALSESPDHPVLKETVQRLER</sequence>
<evidence type="ECO:0000256" key="3">
    <source>
        <dbReference type="PROSITE-ProRule" id="PRU00339"/>
    </source>
</evidence>
<dbReference type="InterPro" id="IPR011990">
    <property type="entry name" value="TPR-like_helical_dom_sf"/>
</dbReference>
<feature type="repeat" description="TPR" evidence="3">
    <location>
        <begin position="532"/>
        <end position="565"/>
    </location>
</feature>
<dbReference type="Gene3D" id="1.25.40.10">
    <property type="entry name" value="Tetratricopeptide repeat domain"/>
    <property type="match status" value="2"/>
</dbReference>
<keyword evidence="2 3" id="KW-0802">TPR repeat</keyword>
<keyword evidence="1" id="KW-0677">Repeat</keyword>
<reference evidence="6 7" key="1">
    <citation type="journal article" date="2014" name="Int. J. Syst. Evol. Microbiol.">
        <title>Solimonas terrae sp. nov., isolated from soil.</title>
        <authorList>
            <person name="Kim S.J."/>
            <person name="Moon J.Y."/>
            <person name="Weon H.Y."/>
            <person name="Ahn J.H."/>
            <person name="Chen W.M."/>
            <person name="Kwon S.W."/>
        </authorList>
    </citation>
    <scope>NUCLEOTIDE SEQUENCE [LARGE SCALE GENOMIC DNA]</scope>
    <source>
        <strain evidence="6 7">KIS83-12</strain>
    </source>
</reference>
<feature type="chain" id="PRO_5026762573" evidence="5">
    <location>
        <begin position="24"/>
        <end position="577"/>
    </location>
</feature>
<feature type="region of interest" description="Disordered" evidence="4">
    <location>
        <begin position="26"/>
        <end position="53"/>
    </location>
</feature>
<evidence type="ECO:0000313" key="6">
    <source>
        <dbReference type="EMBL" id="NGY04386.1"/>
    </source>
</evidence>
<evidence type="ECO:0000256" key="2">
    <source>
        <dbReference type="ARBA" id="ARBA00022803"/>
    </source>
</evidence>
<dbReference type="SUPFAM" id="SSF48452">
    <property type="entry name" value="TPR-like"/>
    <property type="match status" value="2"/>
</dbReference>
<dbReference type="Pfam" id="PF13174">
    <property type="entry name" value="TPR_6"/>
    <property type="match status" value="1"/>
</dbReference>
<dbReference type="Pfam" id="PF14559">
    <property type="entry name" value="TPR_19"/>
    <property type="match status" value="2"/>
</dbReference>
<organism evidence="6 7">
    <name type="scientific">Solimonas terrae</name>
    <dbReference type="NCBI Taxonomy" id="1396819"/>
    <lineage>
        <taxon>Bacteria</taxon>
        <taxon>Pseudomonadati</taxon>
        <taxon>Pseudomonadota</taxon>
        <taxon>Gammaproteobacteria</taxon>
        <taxon>Nevskiales</taxon>
        <taxon>Nevskiaceae</taxon>
        <taxon>Solimonas</taxon>
    </lineage>
</organism>
<dbReference type="RefSeq" id="WP_166253669.1">
    <property type="nucleotide sequence ID" value="NZ_JAAMOW010000003.1"/>
</dbReference>
<keyword evidence="5" id="KW-0732">Signal</keyword>
<keyword evidence="7" id="KW-1185">Reference proteome</keyword>
<dbReference type="Pfam" id="PF13432">
    <property type="entry name" value="TPR_16"/>
    <property type="match status" value="1"/>
</dbReference>
<evidence type="ECO:0000313" key="7">
    <source>
        <dbReference type="Proteomes" id="UP000472676"/>
    </source>
</evidence>
<accession>A0A6M2BP54</accession>
<dbReference type="EMBL" id="JAAMOW010000003">
    <property type="protein sequence ID" value="NGY04386.1"/>
    <property type="molecule type" value="Genomic_DNA"/>
</dbReference>
<evidence type="ECO:0000256" key="1">
    <source>
        <dbReference type="ARBA" id="ARBA00022737"/>
    </source>
</evidence>
<protein>
    <submittedName>
        <fullName evidence="6">Tetratricopeptide repeat protein</fullName>
    </submittedName>
</protein>
<name>A0A6M2BP54_9GAMM</name>